<accession>A0A1F7WJB5</accession>
<evidence type="ECO:0000256" key="3">
    <source>
        <dbReference type="ARBA" id="ARBA00023186"/>
    </source>
</evidence>
<dbReference type="InterPro" id="IPR027417">
    <property type="entry name" value="P-loop_NTPase"/>
</dbReference>
<keyword evidence="2" id="KW-0067">ATP-binding</keyword>
<dbReference type="InterPro" id="IPR003593">
    <property type="entry name" value="AAA+_ATPase"/>
</dbReference>
<dbReference type="AlphaFoldDB" id="A0A1F7WJB5"/>
<evidence type="ECO:0000259" key="5">
    <source>
        <dbReference type="SMART" id="SM00382"/>
    </source>
</evidence>
<gene>
    <name evidence="7" type="ORF">A2008_07440</name>
</gene>
<evidence type="ECO:0000313" key="7">
    <source>
        <dbReference type="EMBL" id="OGM02890.1"/>
    </source>
</evidence>
<keyword evidence="3" id="KW-0143">Chaperone</keyword>
<evidence type="ECO:0000256" key="1">
    <source>
        <dbReference type="ARBA" id="ARBA00022741"/>
    </source>
</evidence>
<evidence type="ECO:0000256" key="2">
    <source>
        <dbReference type="ARBA" id="ARBA00022840"/>
    </source>
</evidence>
<dbReference type="Pfam" id="PF10431">
    <property type="entry name" value="ClpB_D2-small"/>
    <property type="match status" value="1"/>
</dbReference>
<dbReference type="Gene3D" id="3.40.50.300">
    <property type="entry name" value="P-loop containing nucleotide triphosphate hydrolases"/>
    <property type="match status" value="1"/>
</dbReference>
<feature type="domain" description="AAA+ ATPase" evidence="5">
    <location>
        <begin position="170"/>
        <end position="316"/>
    </location>
</feature>
<dbReference type="PROSITE" id="PS00675">
    <property type="entry name" value="SIGMA54_INTERACT_1"/>
    <property type="match status" value="1"/>
</dbReference>
<dbReference type="SMART" id="SM00382">
    <property type="entry name" value="AAA"/>
    <property type="match status" value="1"/>
</dbReference>
<dbReference type="InterPro" id="IPR050130">
    <property type="entry name" value="ClpA_ClpB"/>
</dbReference>
<dbReference type="Gene3D" id="1.10.8.60">
    <property type="match status" value="1"/>
</dbReference>
<name>A0A1F7WJB5_9BACT</name>
<feature type="compositionally biased region" description="Basic and acidic residues" evidence="4">
    <location>
        <begin position="500"/>
        <end position="514"/>
    </location>
</feature>
<evidence type="ECO:0000256" key="4">
    <source>
        <dbReference type="SAM" id="MobiDB-lite"/>
    </source>
</evidence>
<dbReference type="STRING" id="1817813.A2008_07440"/>
<dbReference type="SMART" id="SM01086">
    <property type="entry name" value="ClpB_D2-small"/>
    <property type="match status" value="1"/>
</dbReference>
<feature type="domain" description="Clp ATPase C-terminal" evidence="6">
    <location>
        <begin position="348"/>
        <end position="433"/>
    </location>
</feature>
<dbReference type="InterPro" id="IPR019489">
    <property type="entry name" value="Clp_ATPase_C"/>
</dbReference>
<comment type="caution">
    <text evidence="7">The sequence shown here is derived from an EMBL/GenBank/DDBJ whole genome shotgun (WGS) entry which is preliminary data.</text>
</comment>
<keyword evidence="1" id="KW-0547">Nucleotide-binding</keyword>
<dbReference type="EMBL" id="MGFH01000197">
    <property type="protein sequence ID" value="OGM02890.1"/>
    <property type="molecule type" value="Genomic_DNA"/>
</dbReference>
<dbReference type="GO" id="GO:0005524">
    <property type="term" value="F:ATP binding"/>
    <property type="evidence" value="ECO:0007669"/>
    <property type="project" value="UniProtKB-KW"/>
</dbReference>
<proteinExistence type="predicted"/>
<dbReference type="SUPFAM" id="SSF52540">
    <property type="entry name" value="P-loop containing nucleoside triphosphate hydrolases"/>
    <property type="match status" value="1"/>
</dbReference>
<organism evidence="7 8">
    <name type="scientific">Candidatus Wallbacteria bacterium GWC2_49_35</name>
    <dbReference type="NCBI Taxonomy" id="1817813"/>
    <lineage>
        <taxon>Bacteria</taxon>
        <taxon>Candidatus Walliibacteriota</taxon>
    </lineage>
</organism>
<dbReference type="InterPro" id="IPR003959">
    <property type="entry name" value="ATPase_AAA_core"/>
</dbReference>
<dbReference type="GO" id="GO:0016887">
    <property type="term" value="F:ATP hydrolysis activity"/>
    <property type="evidence" value="ECO:0007669"/>
    <property type="project" value="InterPro"/>
</dbReference>
<dbReference type="GO" id="GO:0034605">
    <property type="term" value="P:cellular response to heat"/>
    <property type="evidence" value="ECO:0007669"/>
    <property type="project" value="TreeGrafter"/>
</dbReference>
<reference evidence="7 8" key="1">
    <citation type="journal article" date="2016" name="Nat. Commun.">
        <title>Thousands of microbial genomes shed light on interconnected biogeochemical processes in an aquifer system.</title>
        <authorList>
            <person name="Anantharaman K."/>
            <person name="Brown C.T."/>
            <person name="Hug L.A."/>
            <person name="Sharon I."/>
            <person name="Castelle C.J."/>
            <person name="Probst A.J."/>
            <person name="Thomas B.C."/>
            <person name="Singh A."/>
            <person name="Wilkins M.J."/>
            <person name="Karaoz U."/>
            <person name="Brodie E.L."/>
            <person name="Williams K.H."/>
            <person name="Hubbard S.S."/>
            <person name="Banfield J.F."/>
        </authorList>
    </citation>
    <scope>NUCLEOTIDE SEQUENCE [LARGE SCALE GENOMIC DNA]</scope>
</reference>
<dbReference type="Proteomes" id="UP000178735">
    <property type="component" value="Unassembled WGS sequence"/>
</dbReference>
<dbReference type="FunFam" id="3.40.50.300:FF:000025">
    <property type="entry name" value="ATP-dependent Clp protease subunit"/>
    <property type="match status" value="1"/>
</dbReference>
<dbReference type="PRINTS" id="PR00300">
    <property type="entry name" value="CLPPROTEASEA"/>
</dbReference>
<evidence type="ECO:0000313" key="8">
    <source>
        <dbReference type="Proteomes" id="UP000178735"/>
    </source>
</evidence>
<feature type="region of interest" description="Disordered" evidence="4">
    <location>
        <begin position="450"/>
        <end position="523"/>
    </location>
</feature>
<feature type="compositionally biased region" description="Basic and acidic residues" evidence="4">
    <location>
        <begin position="450"/>
        <end position="493"/>
    </location>
</feature>
<dbReference type="GO" id="GO:0005737">
    <property type="term" value="C:cytoplasm"/>
    <property type="evidence" value="ECO:0007669"/>
    <property type="project" value="TreeGrafter"/>
</dbReference>
<sequence>MSPGSIKMKFCESLDRFVEIRQFSEEEVDRIFKNVKITDKKSYKRLVINTTIVNYLEEIAQLVFGNNNYSLFGEIAEQELYNLCIKVNPSLDIKKVTITVDDDAKGSADGQIQLLNKSDDSSDGSWDISERLINMEKYIHRRIVGQNFAVSLVSQAIRKAHVGLRNPNRPIGSFIFAGQTGVGKTELAKALAEFLFGNENELIRIDCSEYSMSHEYAKLIGAPPGYIGHKEGGFLTEAVKAKPKSVVLFDELEKAHKKVHNLLLQIMDDGILTDNKGVKVLFKDCVVIMTSNVGVEEFKNIEVAIGFDHKTKDLSHNSKERETRKALEKEFAPEFLNRVDEIVTFTSLTKEDSLTIVDIMLNEVVERLRKNLKMEIEFPQKVREFLVEKGFNQKYGARPLKRAIKTYVENPLAELIIQKKFKTRDQITSKLGFLTLKEIKEREKSLLVEAAKDKDKDEPRGKEKVMETMRADAKDNDKDKGKAPKKPEKEKVIKFVLKTAKKEVKDNDGGKADSETAPDDEEK</sequence>
<dbReference type="PANTHER" id="PTHR11638">
    <property type="entry name" value="ATP-DEPENDENT CLP PROTEASE"/>
    <property type="match status" value="1"/>
</dbReference>
<dbReference type="CDD" id="cd19499">
    <property type="entry name" value="RecA-like_ClpB_Hsp104-like"/>
    <property type="match status" value="1"/>
</dbReference>
<dbReference type="Pfam" id="PF07724">
    <property type="entry name" value="AAA_2"/>
    <property type="match status" value="1"/>
</dbReference>
<dbReference type="InterPro" id="IPR001270">
    <property type="entry name" value="ClpA/B"/>
</dbReference>
<protein>
    <recommendedName>
        <fullName evidence="9">AAA+ ATPase domain-containing protein</fullName>
    </recommendedName>
</protein>
<dbReference type="PANTHER" id="PTHR11638:SF18">
    <property type="entry name" value="HEAT SHOCK PROTEIN 104"/>
    <property type="match status" value="1"/>
</dbReference>
<evidence type="ECO:0000259" key="6">
    <source>
        <dbReference type="SMART" id="SM01086"/>
    </source>
</evidence>
<dbReference type="InterPro" id="IPR025662">
    <property type="entry name" value="Sigma_54_int_dom_ATP-bd_1"/>
</dbReference>
<evidence type="ECO:0008006" key="9">
    <source>
        <dbReference type="Google" id="ProtNLM"/>
    </source>
</evidence>